<proteinExistence type="predicted"/>
<evidence type="ECO:0008006" key="4">
    <source>
        <dbReference type="Google" id="ProtNLM"/>
    </source>
</evidence>
<evidence type="ECO:0000313" key="2">
    <source>
        <dbReference type="EMBL" id="PBK64981.1"/>
    </source>
</evidence>
<feature type="compositionally biased region" description="Acidic residues" evidence="1">
    <location>
        <begin position="96"/>
        <end position="110"/>
    </location>
</feature>
<name>A0A2H3B278_9AGAR</name>
<protein>
    <recommendedName>
        <fullName evidence="4">F-box domain-containing protein</fullName>
    </recommendedName>
</protein>
<reference evidence="3" key="1">
    <citation type="journal article" date="2017" name="Nat. Ecol. Evol.">
        <title>Genome expansion and lineage-specific genetic innovations in the forest pathogenic fungi Armillaria.</title>
        <authorList>
            <person name="Sipos G."/>
            <person name="Prasanna A.N."/>
            <person name="Walter M.C."/>
            <person name="O'Connor E."/>
            <person name="Balint B."/>
            <person name="Krizsan K."/>
            <person name="Kiss B."/>
            <person name="Hess J."/>
            <person name="Varga T."/>
            <person name="Slot J."/>
            <person name="Riley R."/>
            <person name="Boka B."/>
            <person name="Rigling D."/>
            <person name="Barry K."/>
            <person name="Lee J."/>
            <person name="Mihaltcheva S."/>
            <person name="LaButti K."/>
            <person name="Lipzen A."/>
            <person name="Waldron R."/>
            <person name="Moloney N.M."/>
            <person name="Sperisen C."/>
            <person name="Kredics L."/>
            <person name="Vagvoelgyi C."/>
            <person name="Patrignani A."/>
            <person name="Fitzpatrick D."/>
            <person name="Nagy I."/>
            <person name="Doyle S."/>
            <person name="Anderson J.B."/>
            <person name="Grigoriev I.V."/>
            <person name="Gueldener U."/>
            <person name="Muensterkoetter M."/>
            <person name="Nagy L.G."/>
        </authorList>
    </citation>
    <scope>NUCLEOTIDE SEQUENCE [LARGE SCALE GENOMIC DNA]</scope>
    <source>
        <strain evidence="3">28-4</strain>
    </source>
</reference>
<evidence type="ECO:0000313" key="3">
    <source>
        <dbReference type="Proteomes" id="UP000218334"/>
    </source>
</evidence>
<accession>A0A2H3B278</accession>
<feature type="region of interest" description="Disordered" evidence="1">
    <location>
        <begin position="86"/>
        <end position="111"/>
    </location>
</feature>
<dbReference type="EMBL" id="KZ293448">
    <property type="protein sequence ID" value="PBK64981.1"/>
    <property type="molecule type" value="Genomic_DNA"/>
</dbReference>
<keyword evidence="3" id="KW-1185">Reference proteome</keyword>
<gene>
    <name evidence="2" type="ORF">ARMSODRAFT_1022687</name>
</gene>
<sequence length="403" mass="44227">MLDVHSDSVKEAQGMVLQLEQSGPLDRMLVDGTTIATAYMGKIGEGTCGLPEPRPSCCEPVEPSLHHPFLSPPSSQIEIDPPGLVAVAGLSPEPNSESDLDLESNPDSDEELSRWGTETVLINSVADIAEACQFERRAIIKYISVKDFPDIDLHLLTDFLQSCPALTSLDLQNTTFNMEINFDTRNIQFSDEGPSLKHLLMSCMPYAHMGFLIHWLSNLKCPVHLSKNLIVTIIGGDEKDELDAFGFLLEDLSGLWQSAEGLSISFLQHSSSAYGGECYHLDLYKSETGKGSNKSQAFLKVRVSSLGHVLGNFSRLLTDKNFNDVKLITLCVCGILGLTQISELPAETKDHWGAFDHFFMNSNEYEVETTIELVGHGITDVAAYDALAARGRWSNRNSDTAAV</sequence>
<dbReference type="AlphaFoldDB" id="A0A2H3B278"/>
<dbReference type="Proteomes" id="UP000218334">
    <property type="component" value="Unassembled WGS sequence"/>
</dbReference>
<organism evidence="2 3">
    <name type="scientific">Armillaria solidipes</name>
    <dbReference type="NCBI Taxonomy" id="1076256"/>
    <lineage>
        <taxon>Eukaryota</taxon>
        <taxon>Fungi</taxon>
        <taxon>Dikarya</taxon>
        <taxon>Basidiomycota</taxon>
        <taxon>Agaricomycotina</taxon>
        <taxon>Agaricomycetes</taxon>
        <taxon>Agaricomycetidae</taxon>
        <taxon>Agaricales</taxon>
        <taxon>Marasmiineae</taxon>
        <taxon>Physalacriaceae</taxon>
        <taxon>Armillaria</taxon>
    </lineage>
</organism>
<evidence type="ECO:0000256" key="1">
    <source>
        <dbReference type="SAM" id="MobiDB-lite"/>
    </source>
</evidence>